<keyword evidence="1" id="KW-0472">Membrane</keyword>
<keyword evidence="1" id="KW-0812">Transmembrane</keyword>
<reference evidence="3" key="1">
    <citation type="submission" date="2022-07" db="EMBL/GenBank/DDBJ databases">
        <title>The genome of Lyophyllum shimeji provides insight into the initial evolution of ectomycorrhizal fungal genome.</title>
        <authorList>
            <person name="Kobayashi Y."/>
            <person name="Shibata T."/>
            <person name="Hirakawa H."/>
            <person name="Shigenobu S."/>
            <person name="Nishiyama T."/>
            <person name="Yamada A."/>
            <person name="Hasebe M."/>
            <person name="Kawaguchi M."/>
        </authorList>
    </citation>
    <scope>NUCLEOTIDE SEQUENCE</scope>
    <source>
        <strain evidence="3">AT787</strain>
    </source>
</reference>
<dbReference type="EMBL" id="BRPK01000005">
    <property type="protein sequence ID" value="GLB38816.1"/>
    <property type="molecule type" value="Genomic_DNA"/>
</dbReference>
<sequence>MLDKLRLYAQSLRPRLSSFRHPSFPLRRLLPPASLSGLLPIPTDAGTPHPPSAVVVLSIIVGLPVALWTYKSLMMIIFQRKIIYMGYLPIGARKERLADMPPAYTAGMDCEEIHLPSADGAAQLSGLVVRPKGQTEPPKAVIVYFQGNAGGPLHRLPVFQTLLSSLYPSHAPSSSRIPCAIVAIAPRSYWTSTRRRPTQRGLLADYTSAVQYALSHFPDARIVLYGHSLGGAIAVCLLSELREGMTSPRDKRADATAPGPEGVDVDTKRIQGLILENPFASIPGMLAALYPQRWVPYRYLTAFVWDRWDALEALRSAVSVQSKEAEREKPALARLAHRMLVLISEHDEMVPPEMGRQIVRAALRGRREDPTAPDVPVPEAKVEGAAAGGGEAKEVARAGTKMVVIRGALHENAWDHRGWAEAMREYVREVVEHERW</sequence>
<protein>
    <submittedName>
        <fullName evidence="3">Alpha beta superfamily protein</fullName>
    </submittedName>
</protein>
<accession>A0A9P3UQ24</accession>
<feature type="domain" description="AB hydrolase-1" evidence="2">
    <location>
        <begin position="176"/>
        <end position="361"/>
    </location>
</feature>
<dbReference type="PANTHER" id="PTHR12277">
    <property type="entry name" value="ALPHA/BETA HYDROLASE DOMAIN-CONTAINING PROTEIN"/>
    <property type="match status" value="1"/>
</dbReference>
<dbReference type="Proteomes" id="UP001063166">
    <property type="component" value="Unassembled WGS sequence"/>
</dbReference>
<gene>
    <name evidence="3" type="ORF">LshimejAT787_0506810</name>
</gene>
<dbReference type="InterPro" id="IPR029058">
    <property type="entry name" value="AB_hydrolase_fold"/>
</dbReference>
<dbReference type="InterPro" id="IPR000073">
    <property type="entry name" value="AB_hydrolase_1"/>
</dbReference>
<dbReference type="PANTHER" id="PTHR12277:SF64">
    <property type="entry name" value="SUPERFAMILY HYDROLASE, PUTATIVE (AFU_ORTHOLOGUE AFUA_3G01760)-RELATED"/>
    <property type="match status" value="1"/>
</dbReference>
<dbReference type="Pfam" id="PF12697">
    <property type="entry name" value="Abhydrolase_6"/>
    <property type="match status" value="1"/>
</dbReference>
<evidence type="ECO:0000313" key="3">
    <source>
        <dbReference type="EMBL" id="GLB38816.1"/>
    </source>
</evidence>
<organism evidence="3 4">
    <name type="scientific">Lyophyllum shimeji</name>
    <name type="common">Hon-shimeji</name>
    <name type="synonym">Tricholoma shimeji</name>
    <dbReference type="NCBI Taxonomy" id="47721"/>
    <lineage>
        <taxon>Eukaryota</taxon>
        <taxon>Fungi</taxon>
        <taxon>Dikarya</taxon>
        <taxon>Basidiomycota</taxon>
        <taxon>Agaricomycotina</taxon>
        <taxon>Agaricomycetes</taxon>
        <taxon>Agaricomycetidae</taxon>
        <taxon>Agaricales</taxon>
        <taxon>Tricholomatineae</taxon>
        <taxon>Lyophyllaceae</taxon>
        <taxon>Lyophyllum</taxon>
    </lineage>
</organism>
<name>A0A9P3UQ24_LYOSH</name>
<feature type="transmembrane region" description="Helical" evidence="1">
    <location>
        <begin position="52"/>
        <end position="70"/>
    </location>
</feature>
<dbReference type="OrthoDB" id="10249433at2759"/>
<evidence type="ECO:0000313" key="4">
    <source>
        <dbReference type="Proteomes" id="UP001063166"/>
    </source>
</evidence>
<dbReference type="SUPFAM" id="SSF53474">
    <property type="entry name" value="alpha/beta-Hydrolases"/>
    <property type="match status" value="1"/>
</dbReference>
<comment type="caution">
    <text evidence="3">The sequence shown here is derived from an EMBL/GenBank/DDBJ whole genome shotgun (WGS) entry which is preliminary data.</text>
</comment>
<proteinExistence type="predicted"/>
<dbReference type="AlphaFoldDB" id="A0A9P3UQ24"/>
<evidence type="ECO:0000256" key="1">
    <source>
        <dbReference type="SAM" id="Phobius"/>
    </source>
</evidence>
<keyword evidence="4" id="KW-1185">Reference proteome</keyword>
<evidence type="ECO:0000259" key="2">
    <source>
        <dbReference type="Pfam" id="PF12697"/>
    </source>
</evidence>
<dbReference type="GO" id="GO:0016020">
    <property type="term" value="C:membrane"/>
    <property type="evidence" value="ECO:0007669"/>
    <property type="project" value="TreeGrafter"/>
</dbReference>
<keyword evidence="1" id="KW-1133">Transmembrane helix</keyword>
<dbReference type="Gene3D" id="3.40.50.1820">
    <property type="entry name" value="alpha/beta hydrolase"/>
    <property type="match status" value="1"/>
</dbReference>
<dbReference type="GO" id="GO:0008474">
    <property type="term" value="F:palmitoyl-(protein) hydrolase activity"/>
    <property type="evidence" value="ECO:0007669"/>
    <property type="project" value="TreeGrafter"/>
</dbReference>